<evidence type="ECO:0000313" key="3">
    <source>
        <dbReference type="Proteomes" id="UP000290289"/>
    </source>
</evidence>
<evidence type="ECO:0000256" key="1">
    <source>
        <dbReference type="SAM" id="MobiDB-lite"/>
    </source>
</evidence>
<keyword evidence="3" id="KW-1185">Reference proteome</keyword>
<feature type="region of interest" description="Disordered" evidence="1">
    <location>
        <begin position="49"/>
        <end position="69"/>
    </location>
</feature>
<dbReference type="Proteomes" id="UP000290289">
    <property type="component" value="Chromosome 11"/>
</dbReference>
<reference evidence="2 3" key="1">
    <citation type="submission" date="2018-10" db="EMBL/GenBank/DDBJ databases">
        <title>A high-quality apple genome assembly.</title>
        <authorList>
            <person name="Hu J."/>
        </authorList>
    </citation>
    <scope>NUCLEOTIDE SEQUENCE [LARGE SCALE GENOMIC DNA]</scope>
    <source>
        <strain evidence="3">cv. HFTH1</strain>
        <tissue evidence="2">Young leaf</tissue>
    </source>
</reference>
<organism evidence="2 3">
    <name type="scientific">Malus domestica</name>
    <name type="common">Apple</name>
    <name type="synonym">Pyrus malus</name>
    <dbReference type="NCBI Taxonomy" id="3750"/>
    <lineage>
        <taxon>Eukaryota</taxon>
        <taxon>Viridiplantae</taxon>
        <taxon>Streptophyta</taxon>
        <taxon>Embryophyta</taxon>
        <taxon>Tracheophyta</taxon>
        <taxon>Spermatophyta</taxon>
        <taxon>Magnoliopsida</taxon>
        <taxon>eudicotyledons</taxon>
        <taxon>Gunneridae</taxon>
        <taxon>Pentapetalae</taxon>
        <taxon>rosids</taxon>
        <taxon>fabids</taxon>
        <taxon>Rosales</taxon>
        <taxon>Rosaceae</taxon>
        <taxon>Amygdaloideae</taxon>
        <taxon>Maleae</taxon>
        <taxon>Malus</taxon>
    </lineage>
</organism>
<accession>A0A498IH26</accession>
<proteinExistence type="predicted"/>
<dbReference type="AlphaFoldDB" id="A0A498IH26"/>
<feature type="region of interest" description="Disordered" evidence="1">
    <location>
        <begin position="155"/>
        <end position="175"/>
    </location>
</feature>
<evidence type="ECO:0000313" key="2">
    <source>
        <dbReference type="EMBL" id="RXH82918.1"/>
    </source>
</evidence>
<gene>
    <name evidence="2" type="ORF">DVH24_003416</name>
</gene>
<protein>
    <submittedName>
        <fullName evidence="2">Uncharacterized protein</fullName>
    </submittedName>
</protein>
<sequence length="175" mass="17539">MIPILYITKTAAKIPTATDPAAENLFKTAPFAGRGASVGELATGDVEGEVVRDDDGGGGGESATGDVEGEVDGEVLDGEGAAAVGGVLKGEGAAAVGGVLDGEGAAGACLGESVGDLAGDDAGDCAPVEASNKAAISTKTTPLNRAICREKKRETQTEIVRERERERSLVRVRGE</sequence>
<dbReference type="EMBL" id="RDQH01000337">
    <property type="protein sequence ID" value="RXH82918.1"/>
    <property type="molecule type" value="Genomic_DNA"/>
</dbReference>
<comment type="caution">
    <text evidence="2">The sequence shown here is derived from an EMBL/GenBank/DDBJ whole genome shotgun (WGS) entry which is preliminary data.</text>
</comment>
<name>A0A498IH26_MALDO</name>